<evidence type="ECO:0000313" key="1">
    <source>
        <dbReference type="EMBL" id="KAK0667285.1"/>
    </source>
</evidence>
<comment type="caution">
    <text evidence="1">The sequence shown here is derived from an EMBL/GenBank/DDBJ whole genome shotgun (WGS) entry which is preliminary data.</text>
</comment>
<dbReference type="InterPro" id="IPR002523">
    <property type="entry name" value="MgTranspt_CorA/ZnTranspt_ZntB"/>
</dbReference>
<reference evidence="1" key="1">
    <citation type="submission" date="2023-06" db="EMBL/GenBank/DDBJ databases">
        <title>Genome-scale phylogeny and comparative genomics of the fungal order Sordariales.</title>
        <authorList>
            <consortium name="Lawrence Berkeley National Laboratory"/>
            <person name="Hensen N."/>
            <person name="Bonometti L."/>
            <person name="Westerberg I."/>
            <person name="Brannstrom I.O."/>
            <person name="Guillou S."/>
            <person name="Cros-Aarteil S."/>
            <person name="Calhoun S."/>
            <person name="Haridas S."/>
            <person name="Kuo A."/>
            <person name="Mondo S."/>
            <person name="Pangilinan J."/>
            <person name="Riley R."/>
            <person name="Labutti K."/>
            <person name="Andreopoulos B."/>
            <person name="Lipzen A."/>
            <person name="Chen C."/>
            <person name="Yanf M."/>
            <person name="Daum C."/>
            <person name="Ng V."/>
            <person name="Clum A."/>
            <person name="Steindorff A."/>
            <person name="Ohm R."/>
            <person name="Martin F."/>
            <person name="Silar P."/>
            <person name="Natvig D."/>
            <person name="Lalanne C."/>
            <person name="Gautier V."/>
            <person name="Ament-Velasquez S.L."/>
            <person name="Kruys A."/>
            <person name="Hutchinson M.I."/>
            <person name="Powell A.J."/>
            <person name="Barry K."/>
            <person name="Miller A.N."/>
            <person name="Grigoriev I.V."/>
            <person name="Debuchy R."/>
            <person name="Gladieux P."/>
            <person name="Thoren M.H."/>
            <person name="Johannesson H."/>
        </authorList>
    </citation>
    <scope>NUCLEOTIDE SEQUENCE</scope>
    <source>
        <strain evidence="1">CBS 307.81</strain>
    </source>
</reference>
<gene>
    <name evidence="1" type="ORF">QBC41DRAFT_374816</name>
</gene>
<evidence type="ECO:0000313" key="2">
    <source>
        <dbReference type="Proteomes" id="UP001174997"/>
    </source>
</evidence>
<dbReference type="EMBL" id="JAULSY010000075">
    <property type="protein sequence ID" value="KAK0667285.1"/>
    <property type="molecule type" value="Genomic_DNA"/>
</dbReference>
<name>A0AA40D9W7_9PEZI</name>
<organism evidence="1 2">
    <name type="scientific">Cercophora samala</name>
    <dbReference type="NCBI Taxonomy" id="330535"/>
    <lineage>
        <taxon>Eukaryota</taxon>
        <taxon>Fungi</taxon>
        <taxon>Dikarya</taxon>
        <taxon>Ascomycota</taxon>
        <taxon>Pezizomycotina</taxon>
        <taxon>Sordariomycetes</taxon>
        <taxon>Sordariomycetidae</taxon>
        <taxon>Sordariales</taxon>
        <taxon>Lasiosphaeriaceae</taxon>
        <taxon>Cercophora</taxon>
    </lineage>
</organism>
<keyword evidence="2" id="KW-1185">Reference proteome</keyword>
<protein>
    <submittedName>
        <fullName evidence="1">Uncharacterized protein</fullName>
    </submittedName>
</protein>
<dbReference type="AlphaFoldDB" id="A0AA40D9W7"/>
<accession>A0AA40D9W7</accession>
<dbReference type="Proteomes" id="UP001174997">
    <property type="component" value="Unassembled WGS sequence"/>
</dbReference>
<dbReference type="Pfam" id="PF01544">
    <property type="entry name" value="CorA"/>
    <property type="match status" value="1"/>
</dbReference>
<sequence>MPWLQSPCFRQELLLRLPQNQADISGFHILFPSRVKPFEIRDENDDLKTSPKEHYYLPFSKANWARIVKHFHINRVIMDAMRENKCYTGFQNKRLQNDHMIRWFTGVTSPKNDPLSVSMSAVYFPQYRLSLAVVYNCDTMQLNLVKRLLRASPEASSHSLLMVGLFVEIQHHRISALMSDVTKELDQITTILNSKSSKFEYEENQKLRDALVAAKHCEEEARTARSQLEKIMKHATDHEKADHRGASAEYIQTTKRFKERFKQIYYQLEAISAESRVKAEELRTTSDLYLAQLARSEAREAASLAFSATRQAEISKYIALMAMFYLPLTAVSTIFATPVFKFENHWVDVNWKFRGGGAKDSNSPEPDLPVFSGRFSFATEHISSGNSKASGSPLPGFMVPQGHILVKNSQYN</sequence>
<proteinExistence type="predicted"/>